<dbReference type="SUPFAM" id="SSF51735">
    <property type="entry name" value="NAD(P)-binding Rossmann-fold domains"/>
    <property type="match status" value="1"/>
</dbReference>
<accession>A0A974WDZ6</accession>
<dbReference type="RefSeq" id="WP_205720979.1">
    <property type="nucleotide sequence ID" value="NZ_CP070608.1"/>
</dbReference>
<dbReference type="SUPFAM" id="SSF50129">
    <property type="entry name" value="GroES-like"/>
    <property type="match status" value="1"/>
</dbReference>
<dbReference type="InterPro" id="IPR052100">
    <property type="entry name" value="SV-ATPase_mito-regulator"/>
</dbReference>
<evidence type="ECO:0000256" key="1">
    <source>
        <dbReference type="ARBA" id="ARBA00023002"/>
    </source>
</evidence>
<dbReference type="Pfam" id="PF00107">
    <property type="entry name" value="ADH_zinc_N"/>
    <property type="match status" value="1"/>
</dbReference>
<dbReference type="Pfam" id="PF08240">
    <property type="entry name" value="ADH_N"/>
    <property type="match status" value="1"/>
</dbReference>
<dbReference type="InterPro" id="IPR036291">
    <property type="entry name" value="NAD(P)-bd_dom_sf"/>
</dbReference>
<sequence>MNRLAYRINKAGNINRLKLVEEPLGEPEKNEVQIEVKAIGLNFADIFAILGLYSATPKGSFVPGLEFCGVISKLGSDVSEWEVGNKVMGVTRFGGYANYLNLHSDYITKLPDGWSYAEGAGYLVQALTAYYGLFNLGNIQKGHTVLIHSAAGGVGIQANRMAKKVGAYTIGTIGSSSKIDVLKREGYDDFIVRDSSFKRKLEEKLKDRELNIVMECIGGKVFKAGFELLAPQGRLINYGSARYGSNTNIPNWPDLIWKYLTRPKIDPQGMIESNKAILGFNLIWLYHKRELMRQIITEMEAMNLPAPFIGHTFEFEQMHEAIKLFQSGKTVGKVVVTFPV</sequence>
<gene>
    <name evidence="3" type="ORF">JR347_12735</name>
</gene>
<dbReference type="InterPro" id="IPR013154">
    <property type="entry name" value="ADH-like_N"/>
</dbReference>
<evidence type="ECO:0000313" key="4">
    <source>
        <dbReference type="Proteomes" id="UP000662783"/>
    </source>
</evidence>
<dbReference type="InterPro" id="IPR013149">
    <property type="entry name" value="ADH-like_C"/>
</dbReference>
<dbReference type="KEGG" id="fuv:JR347_12735"/>
<name>A0A974WDZ6_9BACT</name>
<keyword evidence="1" id="KW-0560">Oxidoreductase</keyword>
<organism evidence="3 4">
    <name type="scientific">Fulvivirga lutea</name>
    <dbReference type="NCBI Taxonomy" id="2810512"/>
    <lineage>
        <taxon>Bacteria</taxon>
        <taxon>Pseudomonadati</taxon>
        <taxon>Bacteroidota</taxon>
        <taxon>Cytophagia</taxon>
        <taxon>Cytophagales</taxon>
        <taxon>Fulvivirgaceae</taxon>
        <taxon>Fulvivirga</taxon>
    </lineage>
</organism>
<dbReference type="AlphaFoldDB" id="A0A974WDZ6"/>
<dbReference type="Gene3D" id="3.90.180.10">
    <property type="entry name" value="Medium-chain alcohol dehydrogenases, catalytic domain"/>
    <property type="match status" value="1"/>
</dbReference>
<dbReference type="EMBL" id="CP070608">
    <property type="protein sequence ID" value="QSE96463.1"/>
    <property type="molecule type" value="Genomic_DNA"/>
</dbReference>
<reference evidence="3" key="1">
    <citation type="submission" date="2021-02" db="EMBL/GenBank/DDBJ databases">
        <title>Fulvivirga sp. S481 isolated from sea water.</title>
        <authorList>
            <person name="Bae S.S."/>
            <person name="Baek K."/>
        </authorList>
    </citation>
    <scope>NUCLEOTIDE SEQUENCE</scope>
    <source>
        <strain evidence="3">S481</strain>
    </source>
</reference>
<dbReference type="Proteomes" id="UP000662783">
    <property type="component" value="Chromosome"/>
</dbReference>
<protein>
    <submittedName>
        <fullName evidence="3">Zinc-binding dehydrogenase</fullName>
    </submittedName>
</protein>
<dbReference type="InterPro" id="IPR011032">
    <property type="entry name" value="GroES-like_sf"/>
</dbReference>
<dbReference type="GO" id="GO:0016491">
    <property type="term" value="F:oxidoreductase activity"/>
    <property type="evidence" value="ECO:0007669"/>
    <property type="project" value="UniProtKB-KW"/>
</dbReference>
<keyword evidence="4" id="KW-1185">Reference proteome</keyword>
<proteinExistence type="predicted"/>
<dbReference type="SMART" id="SM00829">
    <property type="entry name" value="PKS_ER"/>
    <property type="match status" value="1"/>
</dbReference>
<evidence type="ECO:0000313" key="3">
    <source>
        <dbReference type="EMBL" id="QSE96463.1"/>
    </source>
</evidence>
<feature type="domain" description="Enoyl reductase (ER)" evidence="2">
    <location>
        <begin position="12"/>
        <end position="336"/>
    </location>
</feature>
<dbReference type="PANTHER" id="PTHR44054:SF1">
    <property type="entry name" value="SYNAPTIC VESICLE MEMBRANE PROTEIN VAT-1 HOMOLOG"/>
    <property type="match status" value="1"/>
</dbReference>
<dbReference type="Gene3D" id="3.40.50.720">
    <property type="entry name" value="NAD(P)-binding Rossmann-like Domain"/>
    <property type="match status" value="1"/>
</dbReference>
<dbReference type="InterPro" id="IPR020843">
    <property type="entry name" value="ER"/>
</dbReference>
<evidence type="ECO:0000259" key="2">
    <source>
        <dbReference type="SMART" id="SM00829"/>
    </source>
</evidence>
<dbReference type="PANTHER" id="PTHR44054">
    <property type="entry name" value="SYNAPTIC VESICLE MEMBRANE PROTEIN VAT-1 HOMOLOG-LIKE"/>
    <property type="match status" value="1"/>
</dbReference>